<protein>
    <submittedName>
        <fullName evidence="2">Uncharacterized protein</fullName>
    </submittedName>
</protein>
<evidence type="ECO:0000313" key="3">
    <source>
        <dbReference type="Proteomes" id="UP000182427"/>
    </source>
</evidence>
<feature type="coiled-coil region" evidence="1">
    <location>
        <begin position="128"/>
        <end position="170"/>
    </location>
</feature>
<dbReference type="AlphaFoldDB" id="A0A1G7QRN3"/>
<proteinExistence type="predicted"/>
<evidence type="ECO:0000256" key="1">
    <source>
        <dbReference type="SAM" id="Coils"/>
    </source>
</evidence>
<evidence type="ECO:0000313" key="2">
    <source>
        <dbReference type="EMBL" id="SDG01114.1"/>
    </source>
</evidence>
<dbReference type="EMBL" id="LT629690">
    <property type="protein sequence ID" value="SDG01114.1"/>
    <property type="molecule type" value="Genomic_DNA"/>
</dbReference>
<accession>A0A1G7QRN3</accession>
<reference evidence="3" key="1">
    <citation type="submission" date="2016-10" db="EMBL/GenBank/DDBJ databases">
        <authorList>
            <person name="Varghese N."/>
            <person name="Submissions S."/>
        </authorList>
    </citation>
    <scope>NUCLEOTIDE SEQUENCE [LARGE SCALE GENOMIC DNA]</scope>
    <source>
        <strain evidence="3">GAS232</strain>
    </source>
</reference>
<organism evidence="2 3">
    <name type="scientific">Terriglobus roseus</name>
    <dbReference type="NCBI Taxonomy" id="392734"/>
    <lineage>
        <taxon>Bacteria</taxon>
        <taxon>Pseudomonadati</taxon>
        <taxon>Acidobacteriota</taxon>
        <taxon>Terriglobia</taxon>
        <taxon>Terriglobales</taxon>
        <taxon>Acidobacteriaceae</taxon>
        <taxon>Terriglobus</taxon>
    </lineage>
</organism>
<dbReference type="Proteomes" id="UP000182427">
    <property type="component" value="Chromosome I"/>
</dbReference>
<keyword evidence="1" id="KW-0175">Coiled coil</keyword>
<name>A0A1G7QRN3_9BACT</name>
<keyword evidence="3" id="KW-1185">Reference proteome</keyword>
<sequence length="235" mass="26891">MSSRLEASFDNWTGRQNDEGLKVLRLVSIRPPAYETKCIKCGTEMKVSHNRIAYQRCLNSACGKPLRKPSRLEQEHAAARARERAAIAEQDRLAELRMSEATSDYRLPSRQRPPIEHVVLTERERIAARQHREEVEAQERVQREQLEKPIRELEAKINQTARQTAALERRVLTDPATPDPDFWHDPKLVGLHLTVEGATQWNYAMLKGFADSHPEFVVSDHNLQILMATSANIPS</sequence>
<gene>
    <name evidence="2" type="ORF">SAMN05444167_3970</name>
</gene>